<dbReference type="EMBL" id="KB304416">
    <property type="protein sequence ID" value="ELU02049.1"/>
    <property type="molecule type" value="Genomic_DNA"/>
</dbReference>
<evidence type="ECO:0000313" key="3">
    <source>
        <dbReference type="Proteomes" id="UP000014760"/>
    </source>
</evidence>
<feature type="non-terminal residue" evidence="1">
    <location>
        <position position="1"/>
    </location>
</feature>
<evidence type="ECO:0000313" key="2">
    <source>
        <dbReference type="EnsemblMetazoa" id="CapteP191468"/>
    </source>
</evidence>
<sequence>FASIQKLSVWRVFDKRQRAGCAISLLSVAHQPFPANSSLRFAPSVQRAESQQPIRDERALLRHVLSELQSSKYLGIARILFDEINRPISEDTRYVCSTILLIYYKHIQFKHISIEFLVTCITENDSNVTKTFYLPFYVGSLSRIGGITLRKKVEGVLNRLMSIHLMSQMNYAGRRKEKVAFRQSPPYQIVIDSVMANDSNAQTSAIVEEI</sequence>
<accession>R7U7V1</accession>
<gene>
    <name evidence="1" type="ORF">CAPTEDRAFT_191468</name>
</gene>
<protein>
    <submittedName>
        <fullName evidence="1 2">Uncharacterized protein</fullName>
    </submittedName>
</protein>
<dbReference type="HOGENOM" id="CLU_1312863_0_0_1"/>
<name>R7U7V1_CAPTE</name>
<dbReference type="OrthoDB" id="6387530at2759"/>
<dbReference type="Proteomes" id="UP000014760">
    <property type="component" value="Unassembled WGS sequence"/>
</dbReference>
<evidence type="ECO:0000313" key="1">
    <source>
        <dbReference type="EMBL" id="ELU02049.1"/>
    </source>
</evidence>
<reference evidence="1 3" key="2">
    <citation type="journal article" date="2013" name="Nature">
        <title>Insights into bilaterian evolution from three spiralian genomes.</title>
        <authorList>
            <person name="Simakov O."/>
            <person name="Marletaz F."/>
            <person name="Cho S.J."/>
            <person name="Edsinger-Gonzales E."/>
            <person name="Havlak P."/>
            <person name="Hellsten U."/>
            <person name="Kuo D.H."/>
            <person name="Larsson T."/>
            <person name="Lv J."/>
            <person name="Arendt D."/>
            <person name="Savage R."/>
            <person name="Osoegawa K."/>
            <person name="de Jong P."/>
            <person name="Grimwood J."/>
            <person name="Chapman J.A."/>
            <person name="Shapiro H."/>
            <person name="Aerts A."/>
            <person name="Otillar R.P."/>
            <person name="Terry A.Y."/>
            <person name="Boore J.L."/>
            <person name="Grigoriev I.V."/>
            <person name="Lindberg D.R."/>
            <person name="Seaver E.C."/>
            <person name="Weisblat D.A."/>
            <person name="Putnam N.H."/>
            <person name="Rokhsar D.S."/>
        </authorList>
    </citation>
    <scope>NUCLEOTIDE SEQUENCE</scope>
    <source>
        <strain evidence="1 3">I ESC-2004</strain>
    </source>
</reference>
<dbReference type="AlphaFoldDB" id="R7U7V1"/>
<dbReference type="EnsemblMetazoa" id="CapteT191468">
    <property type="protein sequence ID" value="CapteP191468"/>
    <property type="gene ID" value="CapteG191468"/>
</dbReference>
<reference evidence="3" key="1">
    <citation type="submission" date="2012-12" db="EMBL/GenBank/DDBJ databases">
        <authorList>
            <person name="Hellsten U."/>
            <person name="Grimwood J."/>
            <person name="Chapman J.A."/>
            <person name="Shapiro H."/>
            <person name="Aerts A."/>
            <person name="Otillar R.P."/>
            <person name="Terry A.Y."/>
            <person name="Boore J.L."/>
            <person name="Simakov O."/>
            <person name="Marletaz F."/>
            <person name="Cho S.-J."/>
            <person name="Edsinger-Gonzales E."/>
            <person name="Havlak P."/>
            <person name="Kuo D.-H."/>
            <person name="Larsson T."/>
            <person name="Lv J."/>
            <person name="Arendt D."/>
            <person name="Savage R."/>
            <person name="Osoegawa K."/>
            <person name="de Jong P."/>
            <person name="Lindberg D.R."/>
            <person name="Seaver E.C."/>
            <person name="Weisblat D.A."/>
            <person name="Putnam N.H."/>
            <person name="Grigoriev I.V."/>
            <person name="Rokhsar D.S."/>
        </authorList>
    </citation>
    <scope>NUCLEOTIDE SEQUENCE</scope>
    <source>
        <strain evidence="3">I ESC-2004</strain>
    </source>
</reference>
<reference evidence="2" key="3">
    <citation type="submission" date="2015-06" db="UniProtKB">
        <authorList>
            <consortium name="EnsemblMetazoa"/>
        </authorList>
    </citation>
    <scope>IDENTIFICATION</scope>
</reference>
<organism evidence="1">
    <name type="scientific">Capitella teleta</name>
    <name type="common">Polychaete worm</name>
    <dbReference type="NCBI Taxonomy" id="283909"/>
    <lineage>
        <taxon>Eukaryota</taxon>
        <taxon>Metazoa</taxon>
        <taxon>Spiralia</taxon>
        <taxon>Lophotrochozoa</taxon>
        <taxon>Annelida</taxon>
        <taxon>Polychaeta</taxon>
        <taxon>Sedentaria</taxon>
        <taxon>Scolecida</taxon>
        <taxon>Capitellidae</taxon>
        <taxon>Capitella</taxon>
    </lineage>
</organism>
<keyword evidence="3" id="KW-1185">Reference proteome</keyword>
<proteinExistence type="predicted"/>
<dbReference type="EMBL" id="AMQN01025251">
    <property type="status" value="NOT_ANNOTATED_CDS"/>
    <property type="molecule type" value="Genomic_DNA"/>
</dbReference>